<evidence type="ECO:0008006" key="4">
    <source>
        <dbReference type="Google" id="ProtNLM"/>
    </source>
</evidence>
<feature type="transmembrane region" description="Helical" evidence="1">
    <location>
        <begin position="97"/>
        <end position="118"/>
    </location>
</feature>
<feature type="transmembrane region" description="Helical" evidence="1">
    <location>
        <begin position="184"/>
        <end position="207"/>
    </location>
</feature>
<keyword evidence="1" id="KW-1133">Transmembrane helix</keyword>
<keyword evidence="1" id="KW-0472">Membrane</keyword>
<dbReference type="AlphaFoldDB" id="A0A512D719"/>
<organism evidence="2 3">
    <name type="scientific">Terrabacter aerolatus</name>
    <dbReference type="NCBI Taxonomy" id="422442"/>
    <lineage>
        <taxon>Bacteria</taxon>
        <taxon>Bacillati</taxon>
        <taxon>Actinomycetota</taxon>
        <taxon>Actinomycetes</taxon>
        <taxon>Micrococcales</taxon>
        <taxon>Intrasporangiaceae</taxon>
        <taxon>Terrabacter</taxon>
    </lineage>
</organism>
<dbReference type="Proteomes" id="UP000321534">
    <property type="component" value="Unassembled WGS sequence"/>
</dbReference>
<comment type="caution">
    <text evidence="2">The sequence shown here is derived from an EMBL/GenBank/DDBJ whole genome shotgun (WGS) entry which is preliminary data.</text>
</comment>
<reference evidence="2 3" key="1">
    <citation type="submission" date="2019-07" db="EMBL/GenBank/DDBJ databases">
        <title>Whole genome shotgun sequence of Terrabacter aerolatus NBRC 106305.</title>
        <authorList>
            <person name="Hosoyama A."/>
            <person name="Uohara A."/>
            <person name="Ohji S."/>
            <person name="Ichikawa N."/>
        </authorList>
    </citation>
    <scope>NUCLEOTIDE SEQUENCE [LARGE SCALE GENOMIC DNA]</scope>
    <source>
        <strain evidence="2 3">NBRC 106305</strain>
    </source>
</reference>
<name>A0A512D719_9MICO</name>
<evidence type="ECO:0000313" key="3">
    <source>
        <dbReference type="Proteomes" id="UP000321534"/>
    </source>
</evidence>
<keyword evidence="1" id="KW-0812">Transmembrane</keyword>
<gene>
    <name evidence="2" type="ORF">TAE01_39770</name>
</gene>
<feature type="transmembrane region" description="Helical" evidence="1">
    <location>
        <begin position="130"/>
        <end position="149"/>
    </location>
</feature>
<keyword evidence="3" id="KW-1185">Reference proteome</keyword>
<sequence>MLPVANSVLSEPRLEPAGAGPAIVVSLGNRRRVWVVLVCWTVIWGLLAAEGGAYSWHYFDLGARLITHPGVAGGLHVYASHPELQIGPLALLAAVPISAWGGAVMAQFLLTGCGLLLLKAVADLRGRLAGVAVRPMLLLFTGMLTLPVWCQVASHFTHLDDALALAFCVAAVAAVAADRPYLAAVALAASIDSKPWALGFVVLLLVLPRERRVRAAALTGAGVAVAWLPFLVADPRTLQLGRFRIDNVDDSALRALGVQAANTPSWDRPAQLLLGVAVAAVCVARGRWSAVPLAVVTSRLLLDPETYAYYSSGLLVATAVVDLLRPARRLPLWTAAATAWFLLDRYCSGLLPPEGLGLLRAAYCLTVLAVLVGAPRRGAPWAPTVGRPSTTRAWLRSAAPECDSGARLPARAPRTR</sequence>
<proteinExistence type="predicted"/>
<feature type="transmembrane region" description="Helical" evidence="1">
    <location>
        <begin position="33"/>
        <end position="56"/>
    </location>
</feature>
<evidence type="ECO:0000313" key="2">
    <source>
        <dbReference type="EMBL" id="GEO32167.1"/>
    </source>
</evidence>
<dbReference type="EMBL" id="BJYX01000038">
    <property type="protein sequence ID" value="GEO32167.1"/>
    <property type="molecule type" value="Genomic_DNA"/>
</dbReference>
<evidence type="ECO:0000256" key="1">
    <source>
        <dbReference type="SAM" id="Phobius"/>
    </source>
</evidence>
<accession>A0A512D719</accession>
<protein>
    <recommendedName>
        <fullName evidence="4">DUF2029 domain-containing protein</fullName>
    </recommendedName>
</protein>
<feature type="transmembrane region" description="Helical" evidence="1">
    <location>
        <begin position="213"/>
        <end position="233"/>
    </location>
</feature>